<dbReference type="AlphaFoldDB" id="A0A0G3BSZ2"/>
<protein>
    <submittedName>
        <fullName evidence="3">Lanthionine biosynthesis protein LanB</fullName>
    </submittedName>
</protein>
<dbReference type="Pfam" id="PF14028">
    <property type="entry name" value="Lant_dehydr_C"/>
    <property type="match status" value="1"/>
</dbReference>
<dbReference type="InterPro" id="IPR006827">
    <property type="entry name" value="Lant_deHydtase_N"/>
</dbReference>
<feature type="domain" description="Lantibiotic dehydratase N-terminal" evidence="1">
    <location>
        <begin position="74"/>
        <end position="733"/>
    </location>
</feature>
<evidence type="ECO:0000259" key="2">
    <source>
        <dbReference type="Pfam" id="PF14028"/>
    </source>
</evidence>
<reference evidence="3 4" key="1">
    <citation type="submission" date="2015-05" db="EMBL/GenBank/DDBJ databases">
        <authorList>
            <person name="Tang B."/>
            <person name="Yu Y."/>
        </authorList>
    </citation>
    <scope>NUCLEOTIDE SEQUENCE [LARGE SCALE GENOMIC DNA]</scope>
    <source>
        <strain evidence="3 4">DSM 7029</strain>
    </source>
</reference>
<dbReference type="RefSeq" id="WP_053013589.1">
    <property type="nucleotide sequence ID" value="NZ_CP011371.1"/>
</dbReference>
<name>A0A0G3BSZ2_9BURK</name>
<dbReference type="InterPro" id="IPR023809">
    <property type="entry name" value="Thiopep_bacteriocin_synth_dom"/>
</dbReference>
<evidence type="ECO:0000313" key="4">
    <source>
        <dbReference type="Proteomes" id="UP000035352"/>
    </source>
</evidence>
<dbReference type="Pfam" id="PF04738">
    <property type="entry name" value="Lant_dehydr_N"/>
    <property type="match status" value="1"/>
</dbReference>
<dbReference type="Proteomes" id="UP000035352">
    <property type="component" value="Chromosome"/>
</dbReference>
<gene>
    <name evidence="3" type="ORF">AAW51_2959</name>
</gene>
<evidence type="ECO:0000313" key="3">
    <source>
        <dbReference type="EMBL" id="AKJ29650.1"/>
    </source>
</evidence>
<keyword evidence="4" id="KW-1185">Reference proteome</keyword>
<organism evidence="3 4">
    <name type="scientific">Caldimonas brevitalea</name>
    <dbReference type="NCBI Taxonomy" id="413882"/>
    <lineage>
        <taxon>Bacteria</taxon>
        <taxon>Pseudomonadati</taxon>
        <taxon>Pseudomonadota</taxon>
        <taxon>Betaproteobacteria</taxon>
        <taxon>Burkholderiales</taxon>
        <taxon>Sphaerotilaceae</taxon>
        <taxon>Caldimonas</taxon>
    </lineage>
</organism>
<accession>A0A0G3BSZ2</accession>
<evidence type="ECO:0000259" key="1">
    <source>
        <dbReference type="Pfam" id="PF04738"/>
    </source>
</evidence>
<sequence length="1086" mass="119987">MQHPSKPKDVQRAKPGLRCAGFFVLRTPALPWDEIHAWSAELSARRTWDTDGALADALALDRQRLRQRLRSIIQRAEVQAALEVASPGLCHRLGPWLAGSPGRAALQLEATLVRYLMRMAGRATPFGLFAGTSTGRLSDRVHLVVPPRRHHVRHTRLDLEHVLQLAAHLSQDPSLRSQLRFIAASSVYEVAGRWRYHELRLQGRTRSCHLVDVEPTGYLRVVLQRAGDAPGATLDELAQALCAQFDDVDLTQAHDYLLELVDAGLLRSPLDLVLTGPDPVQALADRLRELPDGRVPAATLDEVQDALGELDRSRDDDDTRRRRLAHVEARLRSLPGVTDPARLLRIDLHKPGGDPQLSHRVADEVAAGAELLARLAVDGHERALDDFVHRFEQRYGDREVPLLEALDEDGGLGFGDDGVSATADTAPLLDGWAFAPQVPAAPAWTRRDAVLLRRLGETLQQQALEMELTEDDLHDLTEGQRPQLPPGMGVLVTLAPRPGAALAEPDYTLHLRRCLGPSSVRLLGRFCQGDAELERLVRAALRAEEACDPDAVHAEVVHLPQGRAGNVMARPVLREYEIPVLDPSGAPQDRQLPLSDLLVSVDRGRIQLRSARLDRRVLPHLSCAHAWRRSSCSAYRFLVSLAAHGSVEDAGFSWGALADAPFLPRVVQGRLVLSLATWNLAGREMPPEPGPDDAAHYAALQMWRARLKLPRFVCLEDGDLTLPVDLDNCLSLDSLVQQARRRASVRLCEMFPPPSDLVAEGEQGHYVHELVVPCVRAAAVAAPAFATSAPRWRHEEAGDDEAATGWLYLKLYCSVAAQDRLLCEVLRPAIAALRREPGFDRWFFVRYADPAPHLRLRLRGTPAWLWREAAPRLFAACGAAGDCIRSIATDRYVPELVRYGGPAGLDLCEQLFEADSDATVALIAGERNTGDRWRLALLGIAAWLEAFRFDPVQRRDVARACRDTQLTHFAGLPDLQRRLGATCRRHRAEVQALLDTPPPHMRRAAQTLSLRTQAATAAIAGLQQLAAAGRLSSSLPTLAGHLVHMSAHRMFRHAANLQELVLYDLLCRAWDARLQQRQQAEATDLG</sequence>
<feature type="domain" description="Thiopeptide-type bacteriocin biosynthesis" evidence="2">
    <location>
        <begin position="806"/>
        <end position="1069"/>
    </location>
</feature>
<dbReference type="PATRIC" id="fig|413882.6.peg.3089"/>
<dbReference type="STRING" id="413882.AAW51_2959"/>
<dbReference type="EMBL" id="CP011371">
    <property type="protein sequence ID" value="AKJ29650.1"/>
    <property type="molecule type" value="Genomic_DNA"/>
</dbReference>
<dbReference type="NCBIfam" id="TIGR03891">
    <property type="entry name" value="thiopep_ocin"/>
    <property type="match status" value="1"/>
</dbReference>
<dbReference type="KEGG" id="pbh:AAW51_2959"/>
<proteinExistence type="predicted"/>